<comment type="caution">
    <text evidence="1">The sequence shown here is derived from an EMBL/GenBank/DDBJ whole genome shotgun (WGS) entry which is preliminary data.</text>
</comment>
<dbReference type="AlphaFoldDB" id="A0A851RLH7"/>
<evidence type="ECO:0000313" key="1">
    <source>
        <dbReference type="EMBL" id="NXC92393.1"/>
    </source>
</evidence>
<gene>
    <name evidence="1" type="primary">Lrrc14_9</name>
    <name evidence="1" type="ORF">CERCOR_R14734</name>
</gene>
<dbReference type="Proteomes" id="UP000631545">
    <property type="component" value="Unassembled WGS sequence"/>
</dbReference>
<feature type="non-terminal residue" evidence="1">
    <location>
        <position position="1"/>
    </location>
</feature>
<protein>
    <submittedName>
        <fullName evidence="1">LRC14 protein</fullName>
    </submittedName>
</protein>
<feature type="non-terminal residue" evidence="1">
    <location>
        <position position="90"/>
    </location>
</feature>
<sequence length="90" mass="9992">DHTRITCVKAVIQAVVVQLQQELVEPRHQSSGCWLHVLDVTGVPDDPDGRSDWSCTVALARACVEVSKHQQEFQRRRSKRHSGCSGVTTA</sequence>
<proteinExistence type="predicted"/>
<accession>A0A851RLH7</accession>
<keyword evidence="2" id="KW-1185">Reference proteome</keyword>
<evidence type="ECO:0000313" key="2">
    <source>
        <dbReference type="Proteomes" id="UP000631545"/>
    </source>
</evidence>
<reference evidence="1" key="1">
    <citation type="submission" date="2019-09" db="EMBL/GenBank/DDBJ databases">
        <title>Bird 10,000 Genomes (B10K) Project - Family phase.</title>
        <authorList>
            <person name="Zhang G."/>
        </authorList>
    </citation>
    <scope>NUCLEOTIDE SEQUENCE</scope>
    <source>
        <strain evidence="1">OUT-0024</strain>
        <tissue evidence="1">Muscle</tissue>
    </source>
</reference>
<dbReference type="EMBL" id="WBND01003088">
    <property type="protein sequence ID" value="NXC92393.1"/>
    <property type="molecule type" value="Genomic_DNA"/>
</dbReference>
<name>A0A851RLH7_TYCCO</name>
<organism evidence="1 2">
    <name type="scientific">Tychaedon coryphoeus</name>
    <name type="common">Karoo scrub-robin</name>
    <name type="synonym">Erythropygia coryphaeus</name>
    <dbReference type="NCBI Taxonomy" id="614051"/>
    <lineage>
        <taxon>Eukaryota</taxon>
        <taxon>Metazoa</taxon>
        <taxon>Chordata</taxon>
        <taxon>Craniata</taxon>
        <taxon>Vertebrata</taxon>
        <taxon>Euteleostomi</taxon>
        <taxon>Archelosauria</taxon>
        <taxon>Archosauria</taxon>
        <taxon>Dinosauria</taxon>
        <taxon>Saurischia</taxon>
        <taxon>Theropoda</taxon>
        <taxon>Coelurosauria</taxon>
        <taxon>Aves</taxon>
        <taxon>Neognathae</taxon>
        <taxon>Neoaves</taxon>
        <taxon>Telluraves</taxon>
        <taxon>Australaves</taxon>
        <taxon>Passeriformes</taxon>
        <taxon>Muscicapidae</taxon>
        <taxon>Cercotrichas</taxon>
    </lineage>
</organism>